<dbReference type="InterPro" id="IPR028939">
    <property type="entry name" value="P5C_Rdtase_cat_N"/>
</dbReference>
<keyword evidence="4" id="KW-1185">Reference proteome</keyword>
<dbReference type="EMBL" id="LR134476">
    <property type="protein sequence ID" value="VEI13558.1"/>
    <property type="molecule type" value="Genomic_DNA"/>
</dbReference>
<evidence type="ECO:0000259" key="2">
    <source>
        <dbReference type="Pfam" id="PF03807"/>
    </source>
</evidence>
<evidence type="ECO:0000256" key="1">
    <source>
        <dbReference type="SAM" id="MobiDB-lite"/>
    </source>
</evidence>
<proteinExistence type="predicted"/>
<evidence type="ECO:0000313" key="4">
    <source>
        <dbReference type="Proteomes" id="UP000269542"/>
    </source>
</evidence>
<dbReference type="KEGG" id="tbw:NCTC13354_01275"/>
<organism evidence="3 4">
    <name type="scientific">Trueperella bialowiezensis</name>
    <dbReference type="NCBI Taxonomy" id="312285"/>
    <lineage>
        <taxon>Bacteria</taxon>
        <taxon>Bacillati</taxon>
        <taxon>Actinomycetota</taxon>
        <taxon>Actinomycetes</taxon>
        <taxon>Actinomycetales</taxon>
        <taxon>Actinomycetaceae</taxon>
        <taxon>Trueperella</taxon>
    </lineage>
</organism>
<name>A0A3S4UZE5_9ACTO</name>
<protein>
    <recommendedName>
        <fullName evidence="2">Pyrroline-5-carboxylate reductase catalytic N-terminal domain-containing protein</fullName>
    </recommendedName>
</protein>
<sequence length="254" mass="26874">MDKGASGDNSRETADNRHADSGRANDGLLEGLQDIGAVVIGAGLEGGALAERLLDIGITPAIATSRPAAVLARDLAGTMPLSRAIDVADIALLPHNLPVFVAIPLSALHTIPPAALAGKLVIDVMNFWPRLDEATAFANAPRDTSLAVQEHLADSIVAKTMNHMAYSDISFDARPRSADYRRAQAVACDDPVARERAARIVDALGFDAVDAGPLANGRMFGPGTQIFNGGWRTAEQITRILARRTDYPAAPYEF</sequence>
<dbReference type="Gene3D" id="3.40.50.720">
    <property type="entry name" value="NAD(P)-binding Rossmann-like Domain"/>
    <property type="match status" value="1"/>
</dbReference>
<reference evidence="3 4" key="1">
    <citation type="submission" date="2018-12" db="EMBL/GenBank/DDBJ databases">
        <authorList>
            <consortium name="Pathogen Informatics"/>
        </authorList>
    </citation>
    <scope>NUCLEOTIDE SEQUENCE [LARGE SCALE GENOMIC DNA]</scope>
    <source>
        <strain evidence="3 4">NCTC13354</strain>
    </source>
</reference>
<dbReference type="SUPFAM" id="SSF51735">
    <property type="entry name" value="NAD(P)-binding Rossmann-fold domains"/>
    <property type="match status" value="1"/>
</dbReference>
<feature type="domain" description="Pyrroline-5-carboxylate reductase catalytic N-terminal" evidence="2">
    <location>
        <begin position="39"/>
        <end position="126"/>
    </location>
</feature>
<dbReference type="Pfam" id="PF03807">
    <property type="entry name" value="F420_oxidored"/>
    <property type="match status" value="1"/>
</dbReference>
<accession>A0A3S4UZE5</accession>
<gene>
    <name evidence="3" type="ORF">NCTC13354_01275</name>
</gene>
<evidence type="ECO:0000313" key="3">
    <source>
        <dbReference type="EMBL" id="VEI13558.1"/>
    </source>
</evidence>
<feature type="region of interest" description="Disordered" evidence="1">
    <location>
        <begin position="1"/>
        <end position="23"/>
    </location>
</feature>
<dbReference type="AlphaFoldDB" id="A0A3S4UZE5"/>
<dbReference type="Proteomes" id="UP000269542">
    <property type="component" value="Chromosome"/>
</dbReference>
<dbReference type="InterPro" id="IPR036291">
    <property type="entry name" value="NAD(P)-bd_dom_sf"/>
</dbReference>